<dbReference type="AlphaFoldDB" id="A0A9D2J9L8"/>
<evidence type="ECO:0000259" key="5">
    <source>
        <dbReference type="PROSITE" id="PS50949"/>
    </source>
</evidence>
<dbReference type="Pfam" id="PF00392">
    <property type="entry name" value="GntR"/>
    <property type="match status" value="1"/>
</dbReference>
<organism evidence="6 7">
    <name type="scientific">Candidatus Anaerobutyricum stercoris</name>
    <dbReference type="NCBI Taxonomy" id="2838457"/>
    <lineage>
        <taxon>Bacteria</taxon>
        <taxon>Bacillati</taxon>
        <taxon>Bacillota</taxon>
        <taxon>Clostridia</taxon>
        <taxon>Lachnospirales</taxon>
        <taxon>Lachnospiraceae</taxon>
        <taxon>Anaerobutyricum</taxon>
    </lineage>
</organism>
<feature type="region of interest" description="Disordered" evidence="4">
    <location>
        <begin position="119"/>
        <end position="145"/>
    </location>
</feature>
<evidence type="ECO:0000313" key="7">
    <source>
        <dbReference type="Proteomes" id="UP000824049"/>
    </source>
</evidence>
<dbReference type="PANTHER" id="PTHR38445">
    <property type="entry name" value="HTH-TYPE TRANSCRIPTIONAL REPRESSOR YTRA"/>
    <property type="match status" value="1"/>
</dbReference>
<dbReference type="Gene3D" id="1.10.10.10">
    <property type="entry name" value="Winged helix-like DNA-binding domain superfamily/Winged helix DNA-binding domain"/>
    <property type="match status" value="1"/>
</dbReference>
<dbReference type="Proteomes" id="UP000824049">
    <property type="component" value="Unassembled WGS sequence"/>
</dbReference>
<dbReference type="EMBL" id="DXBR01000112">
    <property type="protein sequence ID" value="HIZ40704.1"/>
    <property type="molecule type" value="Genomic_DNA"/>
</dbReference>
<dbReference type="InterPro" id="IPR036388">
    <property type="entry name" value="WH-like_DNA-bd_sf"/>
</dbReference>
<dbReference type="SUPFAM" id="SSF46785">
    <property type="entry name" value="Winged helix' DNA-binding domain"/>
    <property type="match status" value="1"/>
</dbReference>
<sequence length="145" mass="16476">MIILDYNDKRPIYEQIVDKMQALIAGGVLEPDSKLPSVRSLAVELSINPNTIQRAYSELERSGFIYSVKGRGNFVRADEHLKEKQQNKLLRALEKQLITCREQGITRENIISSVDKVYEKREDSRSADAPQGSDGTDLHEEVQDD</sequence>
<dbReference type="InterPro" id="IPR036390">
    <property type="entry name" value="WH_DNA-bd_sf"/>
</dbReference>
<protein>
    <submittedName>
        <fullName evidence="6">GntR family transcriptional regulator</fullName>
    </submittedName>
</protein>
<name>A0A9D2J9L8_9FIRM</name>
<evidence type="ECO:0000256" key="2">
    <source>
        <dbReference type="ARBA" id="ARBA00023125"/>
    </source>
</evidence>
<reference evidence="6" key="2">
    <citation type="submission" date="2021-04" db="EMBL/GenBank/DDBJ databases">
        <authorList>
            <person name="Gilroy R."/>
        </authorList>
    </citation>
    <scope>NUCLEOTIDE SEQUENCE</scope>
    <source>
        <strain evidence="6">CHK179-28034</strain>
    </source>
</reference>
<dbReference type="GO" id="GO:0003700">
    <property type="term" value="F:DNA-binding transcription factor activity"/>
    <property type="evidence" value="ECO:0007669"/>
    <property type="project" value="InterPro"/>
</dbReference>
<gene>
    <name evidence="6" type="ORF">H9968_12445</name>
</gene>
<keyword evidence="3" id="KW-0804">Transcription</keyword>
<keyword evidence="1" id="KW-0805">Transcription regulation</keyword>
<keyword evidence="2" id="KW-0238">DNA-binding</keyword>
<dbReference type="SMART" id="SM00345">
    <property type="entry name" value="HTH_GNTR"/>
    <property type="match status" value="1"/>
</dbReference>
<dbReference type="CDD" id="cd07377">
    <property type="entry name" value="WHTH_GntR"/>
    <property type="match status" value="1"/>
</dbReference>
<feature type="compositionally biased region" description="Basic and acidic residues" evidence="4">
    <location>
        <begin position="136"/>
        <end position="145"/>
    </location>
</feature>
<dbReference type="PROSITE" id="PS50949">
    <property type="entry name" value="HTH_GNTR"/>
    <property type="match status" value="1"/>
</dbReference>
<evidence type="ECO:0000313" key="6">
    <source>
        <dbReference type="EMBL" id="HIZ40704.1"/>
    </source>
</evidence>
<dbReference type="PANTHER" id="PTHR38445:SF9">
    <property type="entry name" value="HTH-TYPE TRANSCRIPTIONAL REPRESSOR YTRA"/>
    <property type="match status" value="1"/>
</dbReference>
<dbReference type="GO" id="GO:0003677">
    <property type="term" value="F:DNA binding"/>
    <property type="evidence" value="ECO:0007669"/>
    <property type="project" value="UniProtKB-KW"/>
</dbReference>
<evidence type="ECO:0000256" key="1">
    <source>
        <dbReference type="ARBA" id="ARBA00023015"/>
    </source>
</evidence>
<evidence type="ECO:0000256" key="3">
    <source>
        <dbReference type="ARBA" id="ARBA00023163"/>
    </source>
</evidence>
<accession>A0A9D2J9L8</accession>
<reference evidence="6" key="1">
    <citation type="journal article" date="2021" name="PeerJ">
        <title>Extensive microbial diversity within the chicken gut microbiome revealed by metagenomics and culture.</title>
        <authorList>
            <person name="Gilroy R."/>
            <person name="Ravi A."/>
            <person name="Getino M."/>
            <person name="Pursley I."/>
            <person name="Horton D.L."/>
            <person name="Alikhan N.F."/>
            <person name="Baker D."/>
            <person name="Gharbi K."/>
            <person name="Hall N."/>
            <person name="Watson M."/>
            <person name="Adriaenssens E.M."/>
            <person name="Foster-Nyarko E."/>
            <person name="Jarju S."/>
            <person name="Secka A."/>
            <person name="Antonio M."/>
            <person name="Oren A."/>
            <person name="Chaudhuri R.R."/>
            <person name="La Ragione R."/>
            <person name="Hildebrand F."/>
            <person name="Pallen M.J."/>
        </authorList>
    </citation>
    <scope>NUCLEOTIDE SEQUENCE</scope>
    <source>
        <strain evidence="6">CHK179-28034</strain>
    </source>
</reference>
<evidence type="ECO:0000256" key="4">
    <source>
        <dbReference type="SAM" id="MobiDB-lite"/>
    </source>
</evidence>
<comment type="caution">
    <text evidence="6">The sequence shown here is derived from an EMBL/GenBank/DDBJ whole genome shotgun (WGS) entry which is preliminary data.</text>
</comment>
<dbReference type="InterPro" id="IPR000524">
    <property type="entry name" value="Tscrpt_reg_HTH_GntR"/>
</dbReference>
<feature type="domain" description="HTH gntR-type" evidence="5">
    <location>
        <begin position="10"/>
        <end position="78"/>
    </location>
</feature>
<proteinExistence type="predicted"/>